<dbReference type="Proteomes" id="UP000694846">
    <property type="component" value="Unplaced"/>
</dbReference>
<gene>
    <name evidence="2" type="primary">LOC112687133</name>
</gene>
<dbReference type="GeneID" id="112687133"/>
<evidence type="ECO:0000313" key="1">
    <source>
        <dbReference type="Proteomes" id="UP000694846"/>
    </source>
</evidence>
<reference evidence="2" key="1">
    <citation type="submission" date="2025-08" db="UniProtKB">
        <authorList>
            <consortium name="RefSeq"/>
        </authorList>
    </citation>
    <scope>IDENTIFICATION</scope>
    <source>
        <tissue evidence="2">Whole body</tissue>
    </source>
</reference>
<dbReference type="OrthoDB" id="6605495at2759"/>
<proteinExistence type="predicted"/>
<protein>
    <submittedName>
        <fullName evidence="2">Uncharacterized protein LOC112687133</fullName>
    </submittedName>
</protein>
<organism evidence="1 2">
    <name type="scientific">Sipha flava</name>
    <name type="common">yellow sugarcane aphid</name>
    <dbReference type="NCBI Taxonomy" id="143950"/>
    <lineage>
        <taxon>Eukaryota</taxon>
        <taxon>Metazoa</taxon>
        <taxon>Ecdysozoa</taxon>
        <taxon>Arthropoda</taxon>
        <taxon>Hexapoda</taxon>
        <taxon>Insecta</taxon>
        <taxon>Pterygota</taxon>
        <taxon>Neoptera</taxon>
        <taxon>Paraneoptera</taxon>
        <taxon>Hemiptera</taxon>
        <taxon>Sternorrhyncha</taxon>
        <taxon>Aphidomorpha</taxon>
        <taxon>Aphidoidea</taxon>
        <taxon>Aphididae</taxon>
        <taxon>Sipha</taxon>
    </lineage>
</organism>
<evidence type="ECO:0000313" key="2">
    <source>
        <dbReference type="RefSeq" id="XP_025415476.1"/>
    </source>
</evidence>
<dbReference type="AlphaFoldDB" id="A0A8B8FYP4"/>
<name>A0A8B8FYP4_9HEMI</name>
<sequence>MDFINAKNLDILENKVQINKAKIQQQFEARQKSYAEKKLFYEKRIADLAECRKIDKFIKIAKNEARSNRFCFASCTVKTKELYKNIKLVSDMNNRDRRKAALLEQIKIDRPFIKEENALKLHAKVIKKRHEESLKRELWLKKRNTINKKPKVDKIQITKDLCSYVKNTNKRPIFDDEQVSVNTMFQNRLKNLQANFKTCEQGQAFFNVTKPLWNEVTQCLGKQSSVIVESKSGMTLKYKQKYMENALLSMSQNINYSTLLLQQIMGNDKNYYMDDKVLIVLIKKIINLFPPDTSVKEMIGTIRLAVEHEADARASASFIVTGLSRKCVFEYAKREISKTVFVNLRRTIDRLQHVNAIVTDDIVATKEPELVKMAIYDLLSSDDYTELDGPMDDESYVALVTNDPLGRMLPVLQSRRYRLYYANVPVEFTKFPGRDKLTKSFDKLIDMFLELAYMDTASFVATPDPNEDYFVDKKKVELPAIGMMNVYRIARKLSKLLFGMFRTDENTIKHYSLTSKAYMLMAGNRSPRIKYDRCEYKYPGPAIDVEYFISKLIEEHKRYS</sequence>
<dbReference type="RefSeq" id="XP_025415476.1">
    <property type="nucleotide sequence ID" value="XM_025559691.1"/>
</dbReference>
<keyword evidence="1" id="KW-1185">Reference proteome</keyword>
<accession>A0A8B8FYP4</accession>